<dbReference type="EMBL" id="JAUJEA010000004">
    <property type="protein sequence ID" value="MDN5202498.1"/>
    <property type="molecule type" value="Genomic_DNA"/>
</dbReference>
<feature type="domain" description="DinB-like" evidence="1">
    <location>
        <begin position="38"/>
        <end position="192"/>
    </location>
</feature>
<evidence type="ECO:0000313" key="2">
    <source>
        <dbReference type="EMBL" id="MDN5202498.1"/>
    </source>
</evidence>
<proteinExistence type="predicted"/>
<dbReference type="Gene3D" id="1.20.120.450">
    <property type="entry name" value="dinb family like domain"/>
    <property type="match status" value="1"/>
</dbReference>
<name>A0ABT8KQ10_9BACT</name>
<dbReference type="SUPFAM" id="SSF109854">
    <property type="entry name" value="DinB/YfiT-like putative metalloenzymes"/>
    <property type="match status" value="1"/>
</dbReference>
<comment type="caution">
    <text evidence="2">The sequence shown here is derived from an EMBL/GenBank/DDBJ whole genome shotgun (WGS) entry which is preliminary data.</text>
</comment>
<dbReference type="Proteomes" id="UP001172082">
    <property type="component" value="Unassembled WGS sequence"/>
</dbReference>
<protein>
    <submittedName>
        <fullName evidence="2">DinB family protein</fullName>
    </submittedName>
</protein>
<accession>A0ABT8KQ10</accession>
<organism evidence="2 3">
    <name type="scientific">Splendidivirga corallicola</name>
    <dbReference type="NCBI Taxonomy" id="3051826"/>
    <lineage>
        <taxon>Bacteria</taxon>
        <taxon>Pseudomonadati</taxon>
        <taxon>Bacteroidota</taxon>
        <taxon>Cytophagia</taxon>
        <taxon>Cytophagales</taxon>
        <taxon>Splendidivirgaceae</taxon>
        <taxon>Splendidivirga</taxon>
    </lineage>
</organism>
<dbReference type="RefSeq" id="WP_346752522.1">
    <property type="nucleotide sequence ID" value="NZ_JAUJEA010000004.1"/>
</dbReference>
<dbReference type="InterPro" id="IPR034660">
    <property type="entry name" value="DinB/YfiT-like"/>
</dbReference>
<dbReference type="Pfam" id="PF12867">
    <property type="entry name" value="DinB_2"/>
    <property type="match status" value="1"/>
</dbReference>
<dbReference type="InterPro" id="IPR024775">
    <property type="entry name" value="DinB-like"/>
</dbReference>
<evidence type="ECO:0000313" key="3">
    <source>
        <dbReference type="Proteomes" id="UP001172082"/>
    </source>
</evidence>
<keyword evidence="3" id="KW-1185">Reference proteome</keyword>
<sequence length="204" mass="23368">MKKILVLFTCFTLLLLTAGVQAQSELTKEERSKAIDHLKTSQSDLMKTIKGLSEEQLKFKPNDETWSIEECVEHIAISESAIFGIVEMSLKAEADPAKRDELKFSDDQVIGLITNRDQKVKTREEFKPQNNFGSFDGSVKKFKEKRNDNIKYVKSTGDDLRNHYFEFPFGLVDSYQVILFLSGHSVRHTSQIKEIMAHESFPKS</sequence>
<reference evidence="2" key="1">
    <citation type="submission" date="2023-06" db="EMBL/GenBank/DDBJ databases">
        <title>Genomic of Parafulvivirga corallium.</title>
        <authorList>
            <person name="Wang G."/>
        </authorList>
    </citation>
    <scope>NUCLEOTIDE SEQUENCE</scope>
    <source>
        <strain evidence="2">BMA10</strain>
    </source>
</reference>
<evidence type="ECO:0000259" key="1">
    <source>
        <dbReference type="Pfam" id="PF12867"/>
    </source>
</evidence>
<gene>
    <name evidence="2" type="ORF">QQ008_14015</name>
</gene>